<dbReference type="AlphaFoldDB" id="A0A4R7VAZ4"/>
<sequence>MPLSDTSKVGLSNRFVVSMSGMKKWDLGSWSKAEGLDVTWDVAEYRMGDGGNDRLYFPGNTKYTNVRLSRGVSEEFEKTKEWLDGTSWKWEPFEGFIELYTSGGDPVPKAKWKLRDVMPAKWAINSFDAGASQVAIETLELVHKGFLEDENKLEP</sequence>
<dbReference type="NCBIfam" id="TIGR02241">
    <property type="entry name" value="conserved hypothetical phage tail region protein"/>
    <property type="match status" value="1"/>
</dbReference>
<dbReference type="InterPro" id="IPR010667">
    <property type="entry name" value="Phage_T4_Gp19"/>
</dbReference>
<reference evidence="1 2" key="1">
    <citation type="submission" date="2019-03" db="EMBL/GenBank/DDBJ databases">
        <title>Genomic Encyclopedia of Archaeal and Bacterial Type Strains, Phase II (KMG-II): from individual species to whole genera.</title>
        <authorList>
            <person name="Goeker M."/>
        </authorList>
    </citation>
    <scope>NUCLEOTIDE SEQUENCE [LARGE SCALE GENOMIC DNA]</scope>
    <source>
        <strain evidence="1 2">DSM 45499</strain>
    </source>
</reference>
<dbReference type="Proteomes" id="UP000294927">
    <property type="component" value="Unassembled WGS sequence"/>
</dbReference>
<name>A0A4R7VAZ4_9PSEU</name>
<gene>
    <name evidence="1" type="ORF">CLV71_111140</name>
</gene>
<dbReference type="EMBL" id="SOCP01000011">
    <property type="protein sequence ID" value="TDV46182.1"/>
    <property type="molecule type" value="Genomic_DNA"/>
</dbReference>
<accession>A0A4R7VAZ4</accession>
<comment type="caution">
    <text evidence="1">The sequence shown here is derived from an EMBL/GenBank/DDBJ whole genome shotgun (WGS) entry which is preliminary data.</text>
</comment>
<dbReference type="RefSeq" id="WP_133905843.1">
    <property type="nucleotide sequence ID" value="NZ_SOCP01000011.1"/>
</dbReference>
<protein>
    <submittedName>
        <fullName evidence="1">Phage tail-like protein</fullName>
    </submittedName>
</protein>
<evidence type="ECO:0000313" key="2">
    <source>
        <dbReference type="Proteomes" id="UP000294927"/>
    </source>
</evidence>
<dbReference type="GO" id="GO:0005198">
    <property type="term" value="F:structural molecule activity"/>
    <property type="evidence" value="ECO:0007669"/>
    <property type="project" value="InterPro"/>
</dbReference>
<dbReference type="PANTHER" id="PTHR38009">
    <property type="entry name" value="CONSERVED HYPOTHETICAL PHAGE TAIL PROTEIN"/>
    <property type="match status" value="1"/>
</dbReference>
<evidence type="ECO:0000313" key="1">
    <source>
        <dbReference type="EMBL" id="TDV46182.1"/>
    </source>
</evidence>
<dbReference type="OrthoDB" id="9799891at2"/>
<dbReference type="InterPro" id="IPR011747">
    <property type="entry name" value="CHP02241"/>
</dbReference>
<keyword evidence="2" id="KW-1185">Reference proteome</keyword>
<proteinExistence type="predicted"/>
<dbReference type="PANTHER" id="PTHR38009:SF1">
    <property type="entry name" value="CONSERVED HYPOTHETICAL PHAGE TAIL PROTEIN"/>
    <property type="match status" value="1"/>
</dbReference>
<organism evidence="1 2">
    <name type="scientific">Actinophytocola oryzae</name>
    <dbReference type="NCBI Taxonomy" id="502181"/>
    <lineage>
        <taxon>Bacteria</taxon>
        <taxon>Bacillati</taxon>
        <taxon>Actinomycetota</taxon>
        <taxon>Actinomycetes</taxon>
        <taxon>Pseudonocardiales</taxon>
        <taxon>Pseudonocardiaceae</taxon>
    </lineage>
</organism>
<dbReference type="Pfam" id="PF06841">
    <property type="entry name" value="Phage_T4_gp19"/>
    <property type="match status" value="1"/>
</dbReference>